<protein>
    <submittedName>
        <fullName evidence="2">Helix-turn-helix transcriptional regulator</fullName>
    </submittedName>
</protein>
<dbReference type="RefSeq" id="WP_244319630.1">
    <property type="nucleotide sequence ID" value="NZ_JBHSNQ010000014.1"/>
</dbReference>
<accession>A0ABW0R9C2</accession>
<dbReference type="SMART" id="SM00530">
    <property type="entry name" value="HTH_XRE"/>
    <property type="match status" value="1"/>
</dbReference>
<dbReference type="Gene3D" id="1.10.260.40">
    <property type="entry name" value="lambda repressor-like DNA-binding domains"/>
    <property type="match status" value="1"/>
</dbReference>
<dbReference type="Proteomes" id="UP001595978">
    <property type="component" value="Unassembled WGS sequence"/>
</dbReference>
<dbReference type="CDD" id="cd00093">
    <property type="entry name" value="HTH_XRE"/>
    <property type="match status" value="1"/>
</dbReference>
<comment type="caution">
    <text evidence="2">The sequence shown here is derived from an EMBL/GenBank/DDBJ whole genome shotgun (WGS) entry which is preliminary data.</text>
</comment>
<organism evidence="2 3">
    <name type="scientific">Ureibacillus suwonensis</name>
    <dbReference type="NCBI Taxonomy" id="313007"/>
    <lineage>
        <taxon>Bacteria</taxon>
        <taxon>Bacillati</taxon>
        <taxon>Bacillota</taxon>
        <taxon>Bacilli</taxon>
        <taxon>Bacillales</taxon>
        <taxon>Caryophanaceae</taxon>
        <taxon>Ureibacillus</taxon>
    </lineage>
</organism>
<sequence length="56" mass="5931">MSQQELADRIGVPKSTIGRIEAGLTSPRVGTLFKISQALNTPFIIDGTSRQGQTGS</sequence>
<keyword evidence="3" id="KW-1185">Reference proteome</keyword>
<dbReference type="SUPFAM" id="SSF47413">
    <property type="entry name" value="lambda repressor-like DNA-binding domains"/>
    <property type="match status" value="1"/>
</dbReference>
<gene>
    <name evidence="2" type="ORF">ACFPOH_01495</name>
</gene>
<dbReference type="EMBL" id="JBHSNQ010000014">
    <property type="protein sequence ID" value="MFC5540470.1"/>
    <property type="molecule type" value="Genomic_DNA"/>
</dbReference>
<dbReference type="PROSITE" id="PS50943">
    <property type="entry name" value="HTH_CROC1"/>
    <property type="match status" value="1"/>
</dbReference>
<proteinExistence type="predicted"/>
<name>A0ABW0R9C2_9BACL</name>
<evidence type="ECO:0000259" key="1">
    <source>
        <dbReference type="PROSITE" id="PS50943"/>
    </source>
</evidence>
<dbReference type="Pfam" id="PF01381">
    <property type="entry name" value="HTH_3"/>
    <property type="match status" value="1"/>
</dbReference>
<evidence type="ECO:0000313" key="2">
    <source>
        <dbReference type="EMBL" id="MFC5540470.1"/>
    </source>
</evidence>
<dbReference type="InterPro" id="IPR010982">
    <property type="entry name" value="Lambda_DNA-bd_dom_sf"/>
</dbReference>
<evidence type="ECO:0000313" key="3">
    <source>
        <dbReference type="Proteomes" id="UP001595978"/>
    </source>
</evidence>
<feature type="domain" description="HTH cro/C1-type" evidence="1">
    <location>
        <begin position="1"/>
        <end position="48"/>
    </location>
</feature>
<reference evidence="3" key="1">
    <citation type="journal article" date="2019" name="Int. J. Syst. Evol. Microbiol.">
        <title>The Global Catalogue of Microorganisms (GCM) 10K type strain sequencing project: providing services to taxonomists for standard genome sequencing and annotation.</title>
        <authorList>
            <consortium name="The Broad Institute Genomics Platform"/>
            <consortium name="The Broad Institute Genome Sequencing Center for Infectious Disease"/>
            <person name="Wu L."/>
            <person name="Ma J."/>
        </authorList>
    </citation>
    <scope>NUCLEOTIDE SEQUENCE [LARGE SCALE GENOMIC DNA]</scope>
    <source>
        <strain evidence="3">CCUG 56331</strain>
    </source>
</reference>
<dbReference type="InterPro" id="IPR001387">
    <property type="entry name" value="Cro/C1-type_HTH"/>
</dbReference>